<dbReference type="AlphaFoldDB" id="A0A3N4LKB8"/>
<evidence type="ECO:0000313" key="7">
    <source>
        <dbReference type="EMBL" id="RPB21909.1"/>
    </source>
</evidence>
<organism evidence="7 8">
    <name type="scientific">Terfezia boudieri ATCC MYA-4762</name>
    <dbReference type="NCBI Taxonomy" id="1051890"/>
    <lineage>
        <taxon>Eukaryota</taxon>
        <taxon>Fungi</taxon>
        <taxon>Dikarya</taxon>
        <taxon>Ascomycota</taxon>
        <taxon>Pezizomycotina</taxon>
        <taxon>Pezizomycetes</taxon>
        <taxon>Pezizales</taxon>
        <taxon>Pezizaceae</taxon>
        <taxon>Terfezia</taxon>
    </lineage>
</organism>
<dbReference type="FunCoup" id="A0A3N4LKB8">
    <property type="interactions" value="79"/>
</dbReference>
<gene>
    <name evidence="7" type="ORF">L211DRAFT_789661</name>
</gene>
<evidence type="ECO:0000256" key="4">
    <source>
        <dbReference type="ARBA" id="ARBA00023136"/>
    </source>
</evidence>
<dbReference type="PANTHER" id="PTHR23241:SF102">
    <property type="entry name" value="LD23009P"/>
    <property type="match status" value="1"/>
</dbReference>
<feature type="domain" description="TMEM205-like" evidence="6">
    <location>
        <begin position="17"/>
        <end position="125"/>
    </location>
</feature>
<feature type="transmembrane region" description="Helical" evidence="5">
    <location>
        <begin position="96"/>
        <end position="117"/>
    </location>
</feature>
<feature type="transmembrane region" description="Helical" evidence="5">
    <location>
        <begin position="154"/>
        <end position="178"/>
    </location>
</feature>
<proteinExistence type="predicted"/>
<evidence type="ECO:0000259" key="6">
    <source>
        <dbReference type="Pfam" id="PF13664"/>
    </source>
</evidence>
<accession>A0A3N4LKB8</accession>
<protein>
    <recommendedName>
        <fullName evidence="6">TMEM205-like domain-containing protein</fullName>
    </recommendedName>
</protein>
<keyword evidence="2 5" id="KW-0812">Transmembrane</keyword>
<comment type="subcellular location">
    <subcellularLocation>
        <location evidence="1">Membrane</location>
    </subcellularLocation>
</comment>
<dbReference type="OrthoDB" id="1641132at2759"/>
<reference evidence="7 8" key="1">
    <citation type="journal article" date="2018" name="Nat. Ecol. Evol.">
        <title>Pezizomycetes genomes reveal the molecular basis of ectomycorrhizal truffle lifestyle.</title>
        <authorList>
            <person name="Murat C."/>
            <person name="Payen T."/>
            <person name="Noel B."/>
            <person name="Kuo A."/>
            <person name="Morin E."/>
            <person name="Chen J."/>
            <person name="Kohler A."/>
            <person name="Krizsan K."/>
            <person name="Balestrini R."/>
            <person name="Da Silva C."/>
            <person name="Montanini B."/>
            <person name="Hainaut M."/>
            <person name="Levati E."/>
            <person name="Barry K.W."/>
            <person name="Belfiori B."/>
            <person name="Cichocki N."/>
            <person name="Clum A."/>
            <person name="Dockter R.B."/>
            <person name="Fauchery L."/>
            <person name="Guy J."/>
            <person name="Iotti M."/>
            <person name="Le Tacon F."/>
            <person name="Lindquist E.A."/>
            <person name="Lipzen A."/>
            <person name="Malagnac F."/>
            <person name="Mello A."/>
            <person name="Molinier V."/>
            <person name="Miyauchi S."/>
            <person name="Poulain J."/>
            <person name="Riccioni C."/>
            <person name="Rubini A."/>
            <person name="Sitrit Y."/>
            <person name="Splivallo R."/>
            <person name="Traeger S."/>
            <person name="Wang M."/>
            <person name="Zifcakova L."/>
            <person name="Wipf D."/>
            <person name="Zambonelli A."/>
            <person name="Paolocci F."/>
            <person name="Nowrousian M."/>
            <person name="Ottonello S."/>
            <person name="Baldrian P."/>
            <person name="Spatafora J.W."/>
            <person name="Henrissat B."/>
            <person name="Nagy L.G."/>
            <person name="Aury J.M."/>
            <person name="Wincker P."/>
            <person name="Grigoriev I.V."/>
            <person name="Bonfante P."/>
            <person name="Martin F.M."/>
        </authorList>
    </citation>
    <scope>NUCLEOTIDE SEQUENCE [LARGE SCALE GENOMIC DNA]</scope>
    <source>
        <strain evidence="7 8">ATCC MYA-4762</strain>
    </source>
</reference>
<feature type="transmembrane region" description="Helical" evidence="5">
    <location>
        <begin position="54"/>
        <end position="76"/>
    </location>
</feature>
<evidence type="ECO:0000313" key="8">
    <source>
        <dbReference type="Proteomes" id="UP000267821"/>
    </source>
</evidence>
<evidence type="ECO:0000256" key="5">
    <source>
        <dbReference type="SAM" id="Phobius"/>
    </source>
</evidence>
<dbReference type="InterPro" id="IPR053009">
    <property type="entry name" value="Xanthocillin_Biosynth-Assoc"/>
</dbReference>
<evidence type="ECO:0000256" key="2">
    <source>
        <dbReference type="ARBA" id="ARBA00022692"/>
    </source>
</evidence>
<evidence type="ECO:0000256" key="3">
    <source>
        <dbReference type="ARBA" id="ARBA00022989"/>
    </source>
</evidence>
<keyword evidence="4 5" id="KW-0472">Membrane</keyword>
<dbReference type="PANTHER" id="PTHR23241">
    <property type="entry name" value="LATE EMBRYOGENESIS ABUNDANT PLANTS LEA-RELATED"/>
    <property type="match status" value="1"/>
</dbReference>
<sequence>MPFTNSIYDNLGPAHILIFGASFGSQLYQSFISGPISYSTLPRQQFSHLQARTFPIYFALQTLSAPLLLLTLPRGAQDSLVTLCKPSENPAFNTTVFPILVAFVTSAANMLVVGPMAGRMMEKRRKVLEELEKGVDGGVTKELGNKKLKELGKAFGRVHGISTVLNLVGVVAVGVVGWEVGKRLH</sequence>
<name>A0A3N4LKB8_9PEZI</name>
<evidence type="ECO:0000256" key="1">
    <source>
        <dbReference type="ARBA" id="ARBA00004370"/>
    </source>
</evidence>
<dbReference type="InParanoid" id="A0A3N4LKB8"/>
<dbReference type="GO" id="GO:0016020">
    <property type="term" value="C:membrane"/>
    <property type="evidence" value="ECO:0007669"/>
    <property type="project" value="UniProtKB-SubCell"/>
</dbReference>
<dbReference type="InterPro" id="IPR025423">
    <property type="entry name" value="TMEM205-like"/>
</dbReference>
<dbReference type="Proteomes" id="UP000267821">
    <property type="component" value="Unassembled WGS sequence"/>
</dbReference>
<dbReference type="EMBL" id="ML121556">
    <property type="protein sequence ID" value="RPB21909.1"/>
    <property type="molecule type" value="Genomic_DNA"/>
</dbReference>
<dbReference type="STRING" id="1051890.A0A3N4LKB8"/>
<keyword evidence="8" id="KW-1185">Reference proteome</keyword>
<keyword evidence="3 5" id="KW-1133">Transmembrane helix</keyword>
<dbReference type="Pfam" id="PF13664">
    <property type="entry name" value="DUF4149"/>
    <property type="match status" value="1"/>
</dbReference>